<evidence type="ECO:0000313" key="9">
    <source>
        <dbReference type="Proteomes" id="UP001165740"/>
    </source>
</evidence>
<dbReference type="Pfam" id="PF13923">
    <property type="entry name" value="zf-C3HC4_2"/>
    <property type="match status" value="1"/>
</dbReference>
<dbReference type="PROSITE" id="PS00518">
    <property type="entry name" value="ZF_RING_1"/>
    <property type="match status" value="1"/>
</dbReference>
<name>A0A9W2ZJM3_BIOGL</name>
<evidence type="ECO:0000256" key="3">
    <source>
        <dbReference type="ARBA" id="ARBA00022833"/>
    </source>
</evidence>
<keyword evidence="1 4" id="KW-0479">Metal-binding</keyword>
<evidence type="ECO:0000259" key="7">
    <source>
        <dbReference type="PROSITE" id="PS50089"/>
    </source>
</evidence>
<feature type="zinc finger region" description="TRAF-type" evidence="4">
    <location>
        <begin position="102"/>
        <end position="146"/>
    </location>
</feature>
<dbReference type="InterPro" id="IPR013083">
    <property type="entry name" value="Znf_RING/FYVE/PHD"/>
</dbReference>
<gene>
    <name evidence="10 11 12" type="primary">LOC106078571</name>
</gene>
<feature type="region of interest" description="Disordered" evidence="6">
    <location>
        <begin position="336"/>
        <end position="399"/>
    </location>
</feature>
<evidence type="ECO:0000256" key="5">
    <source>
        <dbReference type="SAM" id="Coils"/>
    </source>
</evidence>
<feature type="region of interest" description="Disordered" evidence="6">
    <location>
        <begin position="427"/>
        <end position="507"/>
    </location>
</feature>
<feature type="domain" description="TRAF-type" evidence="8">
    <location>
        <begin position="102"/>
        <end position="146"/>
    </location>
</feature>
<keyword evidence="3 4" id="KW-0862">Zinc</keyword>
<dbReference type="GO" id="GO:0008270">
    <property type="term" value="F:zinc ion binding"/>
    <property type="evidence" value="ECO:0007669"/>
    <property type="project" value="UniProtKB-KW"/>
</dbReference>
<dbReference type="RefSeq" id="XP_055875213.1">
    <property type="nucleotide sequence ID" value="XM_056019238.1"/>
</dbReference>
<evidence type="ECO:0000259" key="8">
    <source>
        <dbReference type="PROSITE" id="PS50145"/>
    </source>
</evidence>
<dbReference type="Proteomes" id="UP001165740">
    <property type="component" value="Chromosome 2"/>
</dbReference>
<proteinExistence type="predicted"/>
<dbReference type="Gene3D" id="3.30.40.10">
    <property type="entry name" value="Zinc/RING finger domain, C3HC4 (zinc finger)"/>
    <property type="match status" value="2"/>
</dbReference>
<dbReference type="GeneID" id="106078571"/>
<protein>
    <submittedName>
        <fullName evidence="10 11">Tripartite motif-containing protein 5-like</fullName>
    </submittedName>
</protein>
<keyword evidence="5" id="KW-0175">Coiled coil</keyword>
<feature type="compositionally biased region" description="Low complexity" evidence="6">
    <location>
        <begin position="496"/>
        <end position="507"/>
    </location>
</feature>
<feature type="region of interest" description="Disordered" evidence="6">
    <location>
        <begin position="239"/>
        <end position="276"/>
    </location>
</feature>
<organism evidence="9 11">
    <name type="scientific">Biomphalaria glabrata</name>
    <name type="common">Bloodfluke planorb</name>
    <name type="synonym">Freshwater snail</name>
    <dbReference type="NCBI Taxonomy" id="6526"/>
    <lineage>
        <taxon>Eukaryota</taxon>
        <taxon>Metazoa</taxon>
        <taxon>Spiralia</taxon>
        <taxon>Lophotrochozoa</taxon>
        <taxon>Mollusca</taxon>
        <taxon>Gastropoda</taxon>
        <taxon>Heterobranchia</taxon>
        <taxon>Euthyneura</taxon>
        <taxon>Panpulmonata</taxon>
        <taxon>Hygrophila</taxon>
        <taxon>Lymnaeoidea</taxon>
        <taxon>Planorbidae</taxon>
        <taxon>Biomphalaria</taxon>
    </lineage>
</organism>
<dbReference type="SMART" id="SM00184">
    <property type="entry name" value="RING"/>
    <property type="match status" value="1"/>
</dbReference>
<evidence type="ECO:0000256" key="1">
    <source>
        <dbReference type="ARBA" id="ARBA00022723"/>
    </source>
</evidence>
<evidence type="ECO:0000313" key="10">
    <source>
        <dbReference type="RefSeq" id="XP_013094923.2"/>
    </source>
</evidence>
<accession>A0A9W2ZJM3</accession>
<dbReference type="InterPro" id="IPR001841">
    <property type="entry name" value="Znf_RING"/>
</dbReference>
<keyword evidence="2 4" id="KW-0863">Zinc-finger</keyword>
<dbReference type="InterPro" id="IPR001293">
    <property type="entry name" value="Znf_TRAF"/>
</dbReference>
<feature type="domain" description="RING-type" evidence="7">
    <location>
        <begin position="19"/>
        <end position="57"/>
    </location>
</feature>
<sequence length="555" mass="60964">MSRYNVSSFLPVPDEELLCGICMNILDKPLETPCRHVFCTDCIHKAVREQSKCPLCRKKCKKSMLKDVLPLVQNLINKLTMKCPNYDNGCITPIKMEYYYDHLVKCEYSVVKCQYKECSAHMLRKEIVEHEQNDCIYRHKMCTKGCGLMLSTFQEEKHECVTALVELVKELKEDKANMQKTIDEMKTKMSVLHHEISPALSSSSSELSSISSTFHWSTTSDDWSDLDIQSLNSEVLEHLSTSGHDSDQSLEEPSLEFLSSTGGNVENETTQSLPGDNSLAEVDAASQSIATSVNGNNKRSQDYDNLLVFKRAKPSSAGEEGPSTSSALPVAKLNSLRSQTSKNSVASHEAGVSSATKKKGTGKRHNSHSKSEPFGAGVEEESPGAQGSDLPSSSGGAAGRSHILFHHKVYFGPGGEEKHQKPHYSIIQTDSGSSSSVMTKATNKQVEAEDDAKTKVTVSQSTNNTATCSESTSGLSDNNTARELRSSTRTPHTRSTRSSTRVQTRSSVKLQDKLVPLDEDVIPNVKVPPTAAYLLNKYTEEDSSEDESWSPSEAD</sequence>
<dbReference type="InterPro" id="IPR017907">
    <property type="entry name" value="Znf_RING_CS"/>
</dbReference>
<dbReference type="AlphaFoldDB" id="A0A9W2ZJM3"/>
<dbReference type="RefSeq" id="XP_013094923.2">
    <property type="nucleotide sequence ID" value="XM_013239469.2"/>
</dbReference>
<dbReference type="PROSITE" id="PS50089">
    <property type="entry name" value="ZF_RING_2"/>
    <property type="match status" value="1"/>
</dbReference>
<feature type="compositionally biased region" description="Polar residues" evidence="6">
    <location>
        <begin position="336"/>
        <end position="346"/>
    </location>
</feature>
<evidence type="ECO:0000313" key="12">
    <source>
        <dbReference type="RefSeq" id="XP_055875213.1"/>
    </source>
</evidence>
<feature type="compositionally biased region" description="Polar residues" evidence="6">
    <location>
        <begin position="261"/>
        <end position="275"/>
    </location>
</feature>
<evidence type="ECO:0000256" key="2">
    <source>
        <dbReference type="ARBA" id="ARBA00022771"/>
    </source>
</evidence>
<dbReference type="PANTHER" id="PTHR10131:SF94">
    <property type="entry name" value="TNF RECEPTOR-ASSOCIATED FACTOR 4"/>
    <property type="match status" value="1"/>
</dbReference>
<dbReference type="RefSeq" id="XP_055875211.1">
    <property type="nucleotide sequence ID" value="XM_056019236.1"/>
</dbReference>
<feature type="compositionally biased region" description="Polar residues" evidence="6">
    <location>
        <begin position="456"/>
        <end position="479"/>
    </location>
</feature>
<evidence type="ECO:0000256" key="6">
    <source>
        <dbReference type="SAM" id="MobiDB-lite"/>
    </source>
</evidence>
<dbReference type="PANTHER" id="PTHR10131">
    <property type="entry name" value="TNF RECEPTOR ASSOCIATED FACTOR"/>
    <property type="match status" value="1"/>
</dbReference>
<dbReference type="PROSITE" id="PS50145">
    <property type="entry name" value="ZF_TRAF"/>
    <property type="match status" value="1"/>
</dbReference>
<dbReference type="SUPFAM" id="SSF57850">
    <property type="entry name" value="RING/U-box"/>
    <property type="match status" value="1"/>
</dbReference>
<dbReference type="KEGG" id="bgt:106078571"/>
<feature type="coiled-coil region" evidence="5">
    <location>
        <begin position="161"/>
        <end position="188"/>
    </location>
</feature>
<feature type="compositionally biased region" description="Basic residues" evidence="6">
    <location>
        <begin position="356"/>
        <end position="368"/>
    </location>
</feature>
<evidence type="ECO:0000313" key="11">
    <source>
        <dbReference type="RefSeq" id="XP_055875211.1"/>
    </source>
</evidence>
<dbReference type="OrthoDB" id="9049620at2759"/>
<reference evidence="10 11" key="1">
    <citation type="submission" date="2025-04" db="UniProtKB">
        <authorList>
            <consortium name="RefSeq"/>
        </authorList>
    </citation>
    <scope>IDENTIFICATION</scope>
</reference>
<keyword evidence="9" id="KW-1185">Reference proteome</keyword>
<dbReference type="SUPFAM" id="SSF49599">
    <property type="entry name" value="TRAF domain-like"/>
    <property type="match status" value="1"/>
</dbReference>
<dbReference type="OMA" id="HISICPF"/>
<evidence type="ECO:0000256" key="4">
    <source>
        <dbReference type="PROSITE-ProRule" id="PRU00207"/>
    </source>
</evidence>